<evidence type="ECO:0000313" key="4">
    <source>
        <dbReference type="EMBL" id="GAA3575658.1"/>
    </source>
</evidence>
<feature type="domain" description="DUF7507" evidence="3">
    <location>
        <begin position="279"/>
        <end position="377"/>
    </location>
</feature>
<keyword evidence="1" id="KW-0732">Signal</keyword>
<proteinExistence type="predicted"/>
<protein>
    <submittedName>
        <fullName evidence="4">Uncharacterized protein</fullName>
    </submittedName>
</protein>
<organism evidence="4 5">
    <name type="scientific">Microlunatus spumicola</name>
    <dbReference type="NCBI Taxonomy" id="81499"/>
    <lineage>
        <taxon>Bacteria</taxon>
        <taxon>Bacillati</taxon>
        <taxon>Actinomycetota</taxon>
        <taxon>Actinomycetes</taxon>
        <taxon>Propionibacteriales</taxon>
        <taxon>Propionibacteriaceae</taxon>
        <taxon>Microlunatus</taxon>
    </lineage>
</organism>
<dbReference type="Pfam" id="PF19076">
    <property type="entry name" value="CshA_repeat"/>
    <property type="match status" value="1"/>
</dbReference>
<evidence type="ECO:0000256" key="1">
    <source>
        <dbReference type="SAM" id="SignalP"/>
    </source>
</evidence>
<dbReference type="InterPro" id="IPR055354">
    <property type="entry name" value="DUF7507"/>
</dbReference>
<name>A0ABP6Y1Z7_9ACTN</name>
<sequence length="638" mass="64819">MVPLASATALRRKARQLLVVAVALALGAGVQLAHPSTASAATGPTVVDGGGTVSVSTFEVLLPGARDDKAGSSAISYGLTAFTATQPAPLPTGSSVADKVVYDAGFGTWKIGGDGRMTFDTAGVTGTRSVRYRITDASGLTAEGLQTVVVTAGAGNDSFETTQGTPVTLDLLANDRPGRNADGSLGTFDRSSLRWRPTQGAPVTVSADGLVVTFPKFGVFTIDATTRLATFAPDLAYVTINDSYALYYTVQDTTRAADGSVRHQPVQGFVRWTVTADRLSIEETVSPDLFFHVGDTLTWTTTITNAGATPLAGLRLTHSLGARILTETCTPVAPGGSLPARTSTTCTATSRVRQQDFDADEAGVGDLVVATATTTQGGQTLPLRAQNGTSAGTRITQGMTVTGTASPTTVTSVGQRVDYTFVVRNKGNRSLVDLVVGASSPGVSALVCSPSALGGSLGDNRTTTCTATRTVTAQDLRATSLSATAKATAVPVTGFPYHAVAANAAATVSVRVQAVPPVVPPSSTGSGPVAAPDAAGATVGHPVVVDVLVNDRPGAATRPLDGSSVRLRTTPDLPSGSVLYGDAKTLKVAGRGVFLVSGTGQITFVPLGRATGPVPTIGYQVADVNGLTARSTLSVTVG</sequence>
<evidence type="ECO:0000313" key="5">
    <source>
        <dbReference type="Proteomes" id="UP001500767"/>
    </source>
</evidence>
<dbReference type="EMBL" id="BAAAYR010000005">
    <property type="protein sequence ID" value="GAA3575658.1"/>
    <property type="molecule type" value="Genomic_DNA"/>
</dbReference>
<evidence type="ECO:0000259" key="3">
    <source>
        <dbReference type="Pfam" id="PF24346"/>
    </source>
</evidence>
<dbReference type="Pfam" id="PF24346">
    <property type="entry name" value="DUF7507"/>
    <property type="match status" value="2"/>
</dbReference>
<dbReference type="InterPro" id="IPR026395">
    <property type="entry name" value="CshA_fibril"/>
</dbReference>
<evidence type="ECO:0000259" key="2">
    <source>
        <dbReference type="Pfam" id="PF19076"/>
    </source>
</evidence>
<reference evidence="5" key="1">
    <citation type="journal article" date="2019" name="Int. J. Syst. Evol. Microbiol.">
        <title>The Global Catalogue of Microorganisms (GCM) 10K type strain sequencing project: providing services to taxonomists for standard genome sequencing and annotation.</title>
        <authorList>
            <consortium name="The Broad Institute Genomics Platform"/>
            <consortium name="The Broad Institute Genome Sequencing Center for Infectious Disease"/>
            <person name="Wu L."/>
            <person name="Ma J."/>
        </authorList>
    </citation>
    <scope>NUCLEOTIDE SEQUENCE [LARGE SCALE GENOMIC DNA]</scope>
    <source>
        <strain evidence="5">JCM 16540</strain>
    </source>
</reference>
<comment type="caution">
    <text evidence="4">The sequence shown here is derived from an EMBL/GenBank/DDBJ whole genome shotgun (WGS) entry which is preliminary data.</text>
</comment>
<feature type="domain" description="CshA" evidence="2">
    <location>
        <begin position="582"/>
        <end position="637"/>
    </location>
</feature>
<dbReference type="Proteomes" id="UP001500767">
    <property type="component" value="Unassembled WGS sequence"/>
</dbReference>
<feature type="domain" description="DUF7507" evidence="3">
    <location>
        <begin position="398"/>
        <end position="496"/>
    </location>
</feature>
<accession>A0ABP6Y1Z7</accession>
<gene>
    <name evidence="4" type="ORF">GCM10022197_35920</name>
</gene>
<dbReference type="RefSeq" id="WP_204911021.1">
    <property type="nucleotide sequence ID" value="NZ_BAAAYR010000005.1"/>
</dbReference>
<feature type="signal peptide" evidence="1">
    <location>
        <begin position="1"/>
        <end position="33"/>
    </location>
</feature>
<feature type="chain" id="PRO_5045400730" evidence="1">
    <location>
        <begin position="34"/>
        <end position="638"/>
    </location>
</feature>
<keyword evidence="5" id="KW-1185">Reference proteome</keyword>